<evidence type="ECO:0000259" key="2">
    <source>
        <dbReference type="Pfam" id="PF07127"/>
    </source>
</evidence>
<feature type="transmembrane region" description="Helical" evidence="1">
    <location>
        <begin position="12"/>
        <end position="30"/>
    </location>
</feature>
<keyword evidence="1" id="KW-0472">Membrane</keyword>
<feature type="domain" description="Late nodulin" evidence="2">
    <location>
        <begin position="7"/>
        <end position="61"/>
    </location>
</feature>
<dbReference type="Pfam" id="PF07127">
    <property type="entry name" value="Nodulin_late"/>
    <property type="match status" value="1"/>
</dbReference>
<dbReference type="AlphaFoldDB" id="A0A7T8DV40"/>
<accession>A0A7T8DV40</accession>
<dbReference type="GO" id="GO:0046872">
    <property type="term" value="F:metal ion binding"/>
    <property type="evidence" value="ECO:0007669"/>
    <property type="project" value="InterPro"/>
</dbReference>
<evidence type="ECO:0000313" key="3">
    <source>
        <dbReference type="EMBL" id="QQO74646.1"/>
    </source>
</evidence>
<sequence length="93" mass="10936">MQKGRNMVESVKFVYIMIIFLSLFIVSMSYKTILQCVVSDDCPKELCLSGMVVKCKLRRCYCLSVWNSESFVTAYEVRTRTRTWTRNTTRIQT</sequence>
<dbReference type="EMBL" id="MT371128">
    <property type="protein sequence ID" value="QQO74646.1"/>
    <property type="molecule type" value="mRNA"/>
</dbReference>
<protein>
    <submittedName>
        <fullName evidence="3">Nodule-specific cysteine-rich peptide G30</fullName>
    </submittedName>
</protein>
<keyword evidence="1" id="KW-0812">Transmembrane</keyword>
<name>A0A7T8DV40_PEA</name>
<reference evidence="3" key="1">
    <citation type="journal article" date="2020" name="Mol. Cell">
        <title>Proteome analysis reveals a significant host-specific response in Rhizobium leguminosarum bv viciae endosymbiotic cells.</title>
        <authorList>
            <person name="Duran D."/>
            <person name="Albareda M."/>
            <person name="Marina A."/>
            <person name="Garcia C."/>
            <person name="Ruiz-Argueso T."/>
            <person name="Palacios J."/>
        </authorList>
    </citation>
    <scope>NUCLEOTIDE SEQUENCE</scope>
    <source>
        <tissue evidence="3">Root nodules</tissue>
    </source>
</reference>
<proteinExistence type="evidence at transcript level"/>
<organism evidence="3">
    <name type="scientific">Pisum sativum</name>
    <name type="common">Garden pea</name>
    <name type="synonym">Lathyrus oleraceus</name>
    <dbReference type="NCBI Taxonomy" id="3888"/>
    <lineage>
        <taxon>Eukaryota</taxon>
        <taxon>Viridiplantae</taxon>
        <taxon>Streptophyta</taxon>
        <taxon>Embryophyta</taxon>
        <taxon>Tracheophyta</taxon>
        <taxon>Spermatophyta</taxon>
        <taxon>Magnoliopsida</taxon>
        <taxon>eudicotyledons</taxon>
        <taxon>Gunneridae</taxon>
        <taxon>Pentapetalae</taxon>
        <taxon>rosids</taxon>
        <taxon>fabids</taxon>
        <taxon>Fabales</taxon>
        <taxon>Fabaceae</taxon>
        <taxon>Papilionoideae</taxon>
        <taxon>50 kb inversion clade</taxon>
        <taxon>NPAAA clade</taxon>
        <taxon>Hologalegina</taxon>
        <taxon>IRL clade</taxon>
        <taxon>Fabeae</taxon>
        <taxon>Lathyrus</taxon>
    </lineage>
</organism>
<keyword evidence="1" id="KW-1133">Transmembrane helix</keyword>
<evidence type="ECO:0000256" key="1">
    <source>
        <dbReference type="SAM" id="Phobius"/>
    </source>
</evidence>
<dbReference type="InterPro" id="IPR009810">
    <property type="entry name" value="Nodulin_late_dom"/>
</dbReference>